<dbReference type="PROSITE" id="PS50850">
    <property type="entry name" value="MFS"/>
    <property type="match status" value="1"/>
</dbReference>
<dbReference type="InterPro" id="IPR020846">
    <property type="entry name" value="MFS_dom"/>
</dbReference>
<dbReference type="PANTHER" id="PTHR43385:SF1">
    <property type="entry name" value="RIBOFLAVIN TRANSPORTER RIBJ"/>
    <property type="match status" value="1"/>
</dbReference>
<feature type="transmembrane region" description="Helical" evidence="6">
    <location>
        <begin position="266"/>
        <end position="285"/>
    </location>
</feature>
<dbReference type="InterPro" id="IPR036259">
    <property type="entry name" value="MFS_trans_sf"/>
</dbReference>
<name>A0A520RXE9_9GAMM</name>
<comment type="subcellular location">
    <subcellularLocation>
        <location evidence="1">Membrane</location>
        <topology evidence="1">Multi-pass membrane protein</topology>
    </subcellularLocation>
</comment>
<dbReference type="InterPro" id="IPR011701">
    <property type="entry name" value="MFS"/>
</dbReference>
<evidence type="ECO:0000259" key="7">
    <source>
        <dbReference type="PROSITE" id="PS50850"/>
    </source>
</evidence>
<dbReference type="Gene3D" id="1.20.1250.20">
    <property type="entry name" value="MFS general substrate transporter like domains"/>
    <property type="match status" value="2"/>
</dbReference>
<dbReference type="EMBL" id="SHAG01000055">
    <property type="protein sequence ID" value="RZO74913.1"/>
    <property type="molecule type" value="Genomic_DNA"/>
</dbReference>
<feature type="transmembrane region" description="Helical" evidence="6">
    <location>
        <begin position="165"/>
        <end position="185"/>
    </location>
</feature>
<feature type="transmembrane region" description="Helical" evidence="6">
    <location>
        <begin position="322"/>
        <end position="350"/>
    </location>
</feature>
<evidence type="ECO:0000256" key="6">
    <source>
        <dbReference type="SAM" id="Phobius"/>
    </source>
</evidence>
<feature type="transmembrane region" description="Helical" evidence="6">
    <location>
        <begin position="137"/>
        <end position="159"/>
    </location>
</feature>
<dbReference type="Proteomes" id="UP000316199">
    <property type="component" value="Unassembled WGS sequence"/>
</dbReference>
<keyword evidence="4 6" id="KW-1133">Transmembrane helix</keyword>
<comment type="caution">
    <text evidence="8">The sequence shown here is derived from an EMBL/GenBank/DDBJ whole genome shotgun (WGS) entry which is preliminary data.</text>
</comment>
<feature type="transmembrane region" description="Helical" evidence="6">
    <location>
        <begin position="232"/>
        <end position="254"/>
    </location>
</feature>
<feature type="transmembrane region" description="Helical" evidence="6">
    <location>
        <begin position="388"/>
        <end position="409"/>
    </location>
</feature>
<dbReference type="AlphaFoldDB" id="A0A520RXE9"/>
<feature type="transmembrane region" description="Helical" evidence="6">
    <location>
        <begin position="76"/>
        <end position="92"/>
    </location>
</feature>
<dbReference type="GO" id="GO:0016020">
    <property type="term" value="C:membrane"/>
    <property type="evidence" value="ECO:0007669"/>
    <property type="project" value="UniProtKB-SubCell"/>
</dbReference>
<feature type="transmembrane region" description="Helical" evidence="6">
    <location>
        <begin position="362"/>
        <end position="382"/>
    </location>
</feature>
<organism evidence="8 9">
    <name type="scientific">OM182 bacterium</name>
    <dbReference type="NCBI Taxonomy" id="2510334"/>
    <lineage>
        <taxon>Bacteria</taxon>
        <taxon>Pseudomonadati</taxon>
        <taxon>Pseudomonadota</taxon>
        <taxon>Gammaproteobacteria</taxon>
        <taxon>OMG group</taxon>
        <taxon>OM182 clade</taxon>
    </lineage>
</organism>
<sequence length="423" mass="46671">MQKIYYGYWLIIGAFFAEFISVGIQNYIIGPFMIPMIDDFGWTRAEYTLPRTVGGFVTAATGFIIGSYLDQWGPKKFMVFGALILSVSLYLLSEITELWHWVILNGVILTIGAALVGNLVVNVTLIKWFVDFRGRAIALAAMGVSFAGVILTPFTTWAIDTYSWRFTWQLLALLTLVLVIPPALIMRRSPEDYGLQPDGRTKGDDQKGLTKNAIVDFNRSLTRRQALSTKTFYWLVIAFTLFTISIQVMLLQTVPLMTDAGYDRKTAALMITVISVPAMLAKPVWGWLIDGLQQPRLLAAVSSLVSASALFIIVYATNGNHLGLLIVGFLLLGLGWGGMIPLQEVIWAAFFGRRHIGAVRGAAMPFMICLGSIAPIATSYYYDVVGDYNGAIMTVGLANLISSVIIMLIKMPSLSSNQGFEKR</sequence>
<proteinExistence type="predicted"/>
<evidence type="ECO:0000256" key="2">
    <source>
        <dbReference type="ARBA" id="ARBA00022448"/>
    </source>
</evidence>
<evidence type="ECO:0000313" key="8">
    <source>
        <dbReference type="EMBL" id="RZO74913.1"/>
    </source>
</evidence>
<evidence type="ECO:0000256" key="1">
    <source>
        <dbReference type="ARBA" id="ARBA00004141"/>
    </source>
</evidence>
<keyword evidence="3 6" id="KW-0812">Transmembrane</keyword>
<evidence type="ECO:0000256" key="3">
    <source>
        <dbReference type="ARBA" id="ARBA00022692"/>
    </source>
</evidence>
<feature type="transmembrane region" description="Helical" evidence="6">
    <location>
        <begin position="7"/>
        <end position="29"/>
    </location>
</feature>
<evidence type="ECO:0000256" key="5">
    <source>
        <dbReference type="ARBA" id="ARBA00023136"/>
    </source>
</evidence>
<evidence type="ECO:0000256" key="4">
    <source>
        <dbReference type="ARBA" id="ARBA00022989"/>
    </source>
</evidence>
<feature type="transmembrane region" description="Helical" evidence="6">
    <location>
        <begin position="98"/>
        <end position="125"/>
    </location>
</feature>
<evidence type="ECO:0000313" key="9">
    <source>
        <dbReference type="Proteomes" id="UP000316199"/>
    </source>
</evidence>
<keyword evidence="2" id="KW-0813">Transport</keyword>
<feature type="domain" description="Major facilitator superfamily (MFS) profile" evidence="7">
    <location>
        <begin position="11"/>
        <end position="414"/>
    </location>
</feature>
<keyword evidence="5 6" id="KW-0472">Membrane</keyword>
<gene>
    <name evidence="8" type="ORF">EVA68_08195</name>
</gene>
<dbReference type="PANTHER" id="PTHR43385">
    <property type="entry name" value="RIBOFLAVIN TRANSPORTER RIBJ"/>
    <property type="match status" value="1"/>
</dbReference>
<dbReference type="Pfam" id="PF07690">
    <property type="entry name" value="MFS_1"/>
    <property type="match status" value="1"/>
</dbReference>
<dbReference type="InterPro" id="IPR052983">
    <property type="entry name" value="MFS_Riboflavin_Transporter"/>
</dbReference>
<protein>
    <submittedName>
        <fullName evidence="8">MFS transporter</fullName>
    </submittedName>
</protein>
<dbReference type="SUPFAM" id="SSF103473">
    <property type="entry name" value="MFS general substrate transporter"/>
    <property type="match status" value="1"/>
</dbReference>
<feature type="transmembrane region" description="Helical" evidence="6">
    <location>
        <begin position="297"/>
        <end position="316"/>
    </location>
</feature>
<reference evidence="8 9" key="1">
    <citation type="submission" date="2019-02" db="EMBL/GenBank/DDBJ databases">
        <title>Prokaryotic population dynamics and viral predation in marine succession experiment using metagenomics: the confinement effect.</title>
        <authorList>
            <person name="Haro-Moreno J.M."/>
            <person name="Rodriguez-Valera F."/>
            <person name="Lopez-Perez M."/>
        </authorList>
    </citation>
    <scope>NUCLEOTIDE SEQUENCE [LARGE SCALE GENOMIC DNA]</scope>
    <source>
        <strain evidence="8">MED-G157</strain>
    </source>
</reference>
<accession>A0A520RXE9</accession>
<feature type="transmembrane region" description="Helical" evidence="6">
    <location>
        <begin position="49"/>
        <end position="69"/>
    </location>
</feature>
<dbReference type="GO" id="GO:0022857">
    <property type="term" value="F:transmembrane transporter activity"/>
    <property type="evidence" value="ECO:0007669"/>
    <property type="project" value="InterPro"/>
</dbReference>